<dbReference type="AlphaFoldDB" id="V9W205"/>
<protein>
    <submittedName>
        <fullName evidence="1">Transposase Mu</fullName>
    </submittedName>
</protein>
<dbReference type="EMBL" id="CP006775">
    <property type="protein sequence ID" value="AHD03685.1"/>
    <property type="molecule type" value="Genomic_DNA"/>
</dbReference>
<keyword evidence="1" id="KW-0614">Plasmid</keyword>
<geneLocation type="plasmid" evidence="2">
    <name>2</name>
</geneLocation>
<sequence>MLHMMFKLGQCAEKSWLKLRGFAHLADVIEGVDFINGIKPSTQDQAAP</sequence>
<dbReference type="PATRIC" id="fig|999552.6.peg.4527"/>
<evidence type="ECO:0000313" key="2">
    <source>
        <dbReference type="Proteomes" id="UP000018780"/>
    </source>
</evidence>
<name>V9W205_9RHOB</name>
<accession>V9W205</accession>
<dbReference type="HOGENOM" id="CLU_216406_0_0_5"/>
<keyword evidence="2" id="KW-1185">Reference proteome</keyword>
<reference evidence="1 2" key="1">
    <citation type="submission" date="2013-09" db="EMBL/GenBank/DDBJ databases">
        <authorList>
            <consortium name="DOE Joint Genome Institute"/>
            <person name="Klenk H.-P."/>
            <person name="Huntemann M."/>
            <person name="Han J."/>
            <person name="Chen A."/>
            <person name="Kyrpides N."/>
            <person name="Mavromatis K."/>
            <person name="Markowitz V."/>
            <person name="Palaniappan K."/>
            <person name="Ivanova N."/>
            <person name="Schaumberg A."/>
            <person name="Pati A."/>
            <person name="Liolios K."/>
            <person name="Nordberg H.P."/>
            <person name="Cantor M.N."/>
            <person name="Hua S.X."/>
            <person name="Woyke T."/>
        </authorList>
    </citation>
    <scope>NUCLEOTIDE SEQUENCE [LARGE SCALE GENOMIC DNA]</scope>
    <source>
        <strain evidence="1 2">DSM 14336</strain>
        <plasmid evidence="2">2</plasmid>
    </source>
</reference>
<evidence type="ECO:0000313" key="1">
    <source>
        <dbReference type="EMBL" id="AHD03685.1"/>
    </source>
</evidence>
<dbReference type="KEGG" id="lmd:METH_22915"/>
<proteinExistence type="predicted"/>
<organism evidence="1 2">
    <name type="scientific">Leisingera methylohalidivorans DSM 14336</name>
    <dbReference type="NCBI Taxonomy" id="999552"/>
    <lineage>
        <taxon>Bacteria</taxon>
        <taxon>Pseudomonadati</taxon>
        <taxon>Pseudomonadota</taxon>
        <taxon>Alphaproteobacteria</taxon>
        <taxon>Rhodobacterales</taxon>
        <taxon>Roseobacteraceae</taxon>
        <taxon>Leisingera</taxon>
    </lineage>
</organism>
<gene>
    <name evidence="1" type="ORF">METH_22915</name>
</gene>
<dbReference type="Proteomes" id="UP000018780">
    <property type="component" value="Plasmid unnamed2"/>
</dbReference>